<dbReference type="AlphaFoldDB" id="A0A6A5R9E1"/>
<dbReference type="Proteomes" id="UP000800082">
    <property type="component" value="Unassembled WGS sequence"/>
</dbReference>
<dbReference type="OrthoDB" id="2150604at2759"/>
<dbReference type="EMBL" id="ML979000">
    <property type="protein sequence ID" value="KAF1923870.1"/>
    <property type="molecule type" value="Genomic_DNA"/>
</dbReference>
<evidence type="ECO:0000313" key="3">
    <source>
        <dbReference type="EMBL" id="KAF1923870.1"/>
    </source>
</evidence>
<gene>
    <name evidence="3" type="ORF">M421DRAFT_74264</name>
</gene>
<dbReference type="RefSeq" id="XP_033444123.1">
    <property type="nucleotide sequence ID" value="XM_033597021.1"/>
</dbReference>
<reference evidence="3" key="1">
    <citation type="journal article" date="2020" name="Stud. Mycol.">
        <title>101 Dothideomycetes genomes: a test case for predicting lifestyles and emergence of pathogens.</title>
        <authorList>
            <person name="Haridas S."/>
            <person name="Albert R."/>
            <person name="Binder M."/>
            <person name="Bloem J."/>
            <person name="Labutti K."/>
            <person name="Salamov A."/>
            <person name="Andreopoulos B."/>
            <person name="Baker S."/>
            <person name="Barry K."/>
            <person name="Bills G."/>
            <person name="Bluhm B."/>
            <person name="Cannon C."/>
            <person name="Castanera R."/>
            <person name="Culley D."/>
            <person name="Daum C."/>
            <person name="Ezra D."/>
            <person name="Gonzalez J."/>
            <person name="Henrissat B."/>
            <person name="Kuo A."/>
            <person name="Liang C."/>
            <person name="Lipzen A."/>
            <person name="Lutzoni F."/>
            <person name="Magnuson J."/>
            <person name="Mondo S."/>
            <person name="Nolan M."/>
            <person name="Ohm R."/>
            <person name="Pangilinan J."/>
            <person name="Park H.-J."/>
            <person name="Ramirez L."/>
            <person name="Alfaro M."/>
            <person name="Sun H."/>
            <person name="Tritt A."/>
            <person name="Yoshinaga Y."/>
            <person name="Zwiers L.-H."/>
            <person name="Turgeon B."/>
            <person name="Goodwin S."/>
            <person name="Spatafora J."/>
            <person name="Crous P."/>
            <person name="Grigoriev I."/>
        </authorList>
    </citation>
    <scope>NUCLEOTIDE SEQUENCE</scope>
    <source>
        <strain evidence="3">CBS 183.55</strain>
    </source>
</reference>
<feature type="region of interest" description="Disordered" evidence="1">
    <location>
        <begin position="1"/>
        <end position="31"/>
    </location>
</feature>
<keyword evidence="2" id="KW-1133">Transmembrane helix</keyword>
<feature type="transmembrane region" description="Helical" evidence="2">
    <location>
        <begin position="191"/>
        <end position="210"/>
    </location>
</feature>
<protein>
    <submittedName>
        <fullName evidence="3">Uncharacterized protein</fullName>
    </submittedName>
</protein>
<sequence>MTYASDVEGGGAADERSPMLRSSSEAAKPDNDHSSFWTVLHFFGGGIYAPDAATYDPIEILLNTEDKKEKDELTIKWRDNKLSELSFIGVVAALLAGVLTSTGSWPQVLPSGRESPWPIRTAWYCGIILSLFSILTAADQTVRLHRLSAHRDGLGGIRKLLAKTNGERRHSKKTGRRAPSLLQVFTWQMPVMFLTTATVSMIIGMFLHVWSATRHLQTSDWWDDNSKVALTFTVVALTSIVLFFAGQVSLYTPEQRRE</sequence>
<keyword evidence="2" id="KW-0472">Membrane</keyword>
<dbReference type="GeneID" id="54354688"/>
<evidence type="ECO:0000256" key="1">
    <source>
        <dbReference type="SAM" id="MobiDB-lite"/>
    </source>
</evidence>
<feature type="transmembrane region" description="Helical" evidence="2">
    <location>
        <begin position="85"/>
        <end position="105"/>
    </location>
</feature>
<name>A0A6A5R9E1_9PLEO</name>
<organism evidence="3 4">
    <name type="scientific">Didymella exigua CBS 183.55</name>
    <dbReference type="NCBI Taxonomy" id="1150837"/>
    <lineage>
        <taxon>Eukaryota</taxon>
        <taxon>Fungi</taxon>
        <taxon>Dikarya</taxon>
        <taxon>Ascomycota</taxon>
        <taxon>Pezizomycotina</taxon>
        <taxon>Dothideomycetes</taxon>
        <taxon>Pleosporomycetidae</taxon>
        <taxon>Pleosporales</taxon>
        <taxon>Pleosporineae</taxon>
        <taxon>Didymellaceae</taxon>
        <taxon>Didymella</taxon>
    </lineage>
</organism>
<accession>A0A6A5R9E1</accession>
<proteinExistence type="predicted"/>
<evidence type="ECO:0000256" key="2">
    <source>
        <dbReference type="SAM" id="Phobius"/>
    </source>
</evidence>
<feature type="transmembrane region" description="Helical" evidence="2">
    <location>
        <begin position="117"/>
        <end position="138"/>
    </location>
</feature>
<keyword evidence="4" id="KW-1185">Reference proteome</keyword>
<keyword evidence="2" id="KW-0812">Transmembrane</keyword>
<feature type="transmembrane region" description="Helical" evidence="2">
    <location>
        <begin position="230"/>
        <end position="252"/>
    </location>
</feature>
<evidence type="ECO:0000313" key="4">
    <source>
        <dbReference type="Proteomes" id="UP000800082"/>
    </source>
</evidence>